<evidence type="ECO:0000256" key="3">
    <source>
        <dbReference type="ARBA" id="ARBA00022741"/>
    </source>
</evidence>
<comment type="similarity">
    <text evidence="1">Belongs to the ABC transporter superfamily.</text>
</comment>
<dbReference type="PANTHER" id="PTHR42711:SF5">
    <property type="entry name" value="ABC TRANSPORTER ATP-BINDING PROTEIN NATA"/>
    <property type="match status" value="1"/>
</dbReference>
<dbReference type="InterPro" id="IPR003439">
    <property type="entry name" value="ABC_transporter-like_ATP-bd"/>
</dbReference>
<dbReference type="SMART" id="SM00382">
    <property type="entry name" value="AAA"/>
    <property type="match status" value="1"/>
</dbReference>
<reference evidence="6" key="1">
    <citation type="submission" date="2020-10" db="EMBL/GenBank/DDBJ databases">
        <authorList>
            <person name="Gilroy R."/>
        </authorList>
    </citation>
    <scope>NUCLEOTIDE SEQUENCE</scope>
    <source>
        <strain evidence="6">ChiHcec3-6078</strain>
    </source>
</reference>
<accession>A0A9D1I1F7</accession>
<dbReference type="AlphaFoldDB" id="A0A9D1I1F7"/>
<dbReference type="InterPro" id="IPR027417">
    <property type="entry name" value="P-loop_NTPase"/>
</dbReference>
<evidence type="ECO:0000256" key="2">
    <source>
        <dbReference type="ARBA" id="ARBA00022448"/>
    </source>
</evidence>
<dbReference type="Proteomes" id="UP000824090">
    <property type="component" value="Unassembled WGS sequence"/>
</dbReference>
<dbReference type="InterPro" id="IPR003593">
    <property type="entry name" value="AAA+_ATPase"/>
</dbReference>
<organism evidence="6 7">
    <name type="scientific">Candidatus Allocopromorpha excrementigallinarum</name>
    <dbReference type="NCBI Taxonomy" id="2840742"/>
    <lineage>
        <taxon>Bacteria</taxon>
        <taxon>Bacillati</taxon>
        <taxon>Bacillota</taxon>
        <taxon>Clostridia</taxon>
        <taxon>Eubacteriales</taxon>
        <taxon>Eubacteriaceae</taxon>
        <taxon>Eubacteriaceae incertae sedis</taxon>
        <taxon>Candidatus Allocopromorpha</taxon>
    </lineage>
</organism>
<dbReference type="PROSITE" id="PS00211">
    <property type="entry name" value="ABC_TRANSPORTER_1"/>
    <property type="match status" value="1"/>
</dbReference>
<reference evidence="6" key="2">
    <citation type="journal article" date="2021" name="PeerJ">
        <title>Extensive microbial diversity within the chicken gut microbiome revealed by metagenomics and culture.</title>
        <authorList>
            <person name="Gilroy R."/>
            <person name="Ravi A."/>
            <person name="Getino M."/>
            <person name="Pursley I."/>
            <person name="Horton D.L."/>
            <person name="Alikhan N.F."/>
            <person name="Baker D."/>
            <person name="Gharbi K."/>
            <person name="Hall N."/>
            <person name="Watson M."/>
            <person name="Adriaenssens E.M."/>
            <person name="Foster-Nyarko E."/>
            <person name="Jarju S."/>
            <person name="Secka A."/>
            <person name="Antonio M."/>
            <person name="Oren A."/>
            <person name="Chaudhuri R.R."/>
            <person name="La Ragione R."/>
            <person name="Hildebrand F."/>
            <person name="Pallen M.J."/>
        </authorList>
    </citation>
    <scope>NUCLEOTIDE SEQUENCE</scope>
    <source>
        <strain evidence="6">ChiHcec3-6078</strain>
    </source>
</reference>
<dbReference type="GO" id="GO:0005524">
    <property type="term" value="F:ATP binding"/>
    <property type="evidence" value="ECO:0007669"/>
    <property type="project" value="UniProtKB-KW"/>
</dbReference>
<dbReference type="Gene3D" id="3.40.50.300">
    <property type="entry name" value="P-loop containing nucleotide triphosphate hydrolases"/>
    <property type="match status" value="1"/>
</dbReference>
<dbReference type="SUPFAM" id="SSF52540">
    <property type="entry name" value="P-loop containing nucleoside triphosphate hydrolases"/>
    <property type="match status" value="1"/>
</dbReference>
<keyword evidence="3" id="KW-0547">Nucleotide-binding</keyword>
<dbReference type="PANTHER" id="PTHR42711">
    <property type="entry name" value="ABC TRANSPORTER ATP-BINDING PROTEIN"/>
    <property type="match status" value="1"/>
</dbReference>
<dbReference type="GO" id="GO:0016887">
    <property type="term" value="F:ATP hydrolysis activity"/>
    <property type="evidence" value="ECO:0007669"/>
    <property type="project" value="InterPro"/>
</dbReference>
<evidence type="ECO:0000256" key="1">
    <source>
        <dbReference type="ARBA" id="ARBA00005417"/>
    </source>
</evidence>
<gene>
    <name evidence="6" type="ORF">IAC50_08050</name>
</gene>
<proteinExistence type="inferred from homology"/>
<dbReference type="EMBL" id="DVMP01000149">
    <property type="protein sequence ID" value="HIU26426.1"/>
    <property type="molecule type" value="Genomic_DNA"/>
</dbReference>
<dbReference type="InterPro" id="IPR017871">
    <property type="entry name" value="ABC_transporter-like_CS"/>
</dbReference>
<evidence type="ECO:0000259" key="5">
    <source>
        <dbReference type="PROSITE" id="PS50893"/>
    </source>
</evidence>
<dbReference type="Pfam" id="PF00005">
    <property type="entry name" value="ABC_tran"/>
    <property type="match status" value="1"/>
</dbReference>
<keyword evidence="4 6" id="KW-0067">ATP-binding</keyword>
<dbReference type="PROSITE" id="PS50893">
    <property type="entry name" value="ABC_TRANSPORTER_2"/>
    <property type="match status" value="1"/>
</dbReference>
<sequence length="303" mass="34020">MESIIKVENLRKNYGEVRAVKGISFQVARGSMFAFLGTNGAGKSTTINILSTLIKMDGGSVAINDMTLGKQDQQIRKDIGIVFQNGVLDNLLTVKENLLVRGSFYSMDRASLRERLDKAVDITQCREFLNRKYGKLSGGQKRRADIARALIHQPKILFLDEPTTGLDPKTRKSIWEAIEKMQKEYEMTVFLTTHYMEEAAGADLINIINNGEIIAAGTPHQLKEKYTFDVLKIYEPAPEVMEYIRKSGKEHTLEKNVLTVVIRSAGEAIDILSDYEKSISSFEVIHGNMDDVFLNAVHASKEK</sequence>
<keyword evidence="2" id="KW-0813">Transport</keyword>
<comment type="caution">
    <text evidence="6">The sequence shown here is derived from an EMBL/GenBank/DDBJ whole genome shotgun (WGS) entry which is preliminary data.</text>
</comment>
<dbReference type="InterPro" id="IPR050763">
    <property type="entry name" value="ABC_transporter_ATP-binding"/>
</dbReference>
<evidence type="ECO:0000313" key="7">
    <source>
        <dbReference type="Proteomes" id="UP000824090"/>
    </source>
</evidence>
<name>A0A9D1I1F7_9FIRM</name>
<evidence type="ECO:0000313" key="6">
    <source>
        <dbReference type="EMBL" id="HIU26426.1"/>
    </source>
</evidence>
<evidence type="ECO:0000256" key="4">
    <source>
        <dbReference type="ARBA" id="ARBA00022840"/>
    </source>
</evidence>
<protein>
    <submittedName>
        <fullName evidence="6">ATP-binding cassette domain-containing protein</fullName>
    </submittedName>
</protein>
<feature type="domain" description="ABC transporter" evidence="5">
    <location>
        <begin position="5"/>
        <end position="235"/>
    </location>
</feature>